<dbReference type="EMBL" id="MLIQ01000042">
    <property type="protein sequence ID" value="OHU47199.1"/>
    <property type="molecule type" value="Genomic_DNA"/>
</dbReference>
<evidence type="ECO:0000313" key="2">
    <source>
        <dbReference type="Proteomes" id="UP000180043"/>
    </source>
</evidence>
<name>A0A1S1LHD3_MYCCH</name>
<evidence type="ECO:0000313" key="1">
    <source>
        <dbReference type="EMBL" id="OHU47199.1"/>
    </source>
</evidence>
<gene>
    <name evidence="1" type="ORF">BKG82_26450</name>
</gene>
<dbReference type="AlphaFoldDB" id="A0A1S1LHD3"/>
<dbReference type="Proteomes" id="UP000180043">
    <property type="component" value="Unassembled WGS sequence"/>
</dbReference>
<comment type="caution">
    <text evidence="1">The sequence shown here is derived from an EMBL/GenBank/DDBJ whole genome shotgun (WGS) entry which is preliminary data.</text>
</comment>
<protein>
    <submittedName>
        <fullName evidence="1">Uncharacterized protein</fullName>
    </submittedName>
</protein>
<reference evidence="1 2" key="1">
    <citation type="submission" date="2016-10" db="EMBL/GenBank/DDBJ databases">
        <title>Evaluation of Human, Veterinary and Environmental Mycobacterium chelonae Isolates by Core Genome Phylogenomic Analysis, Targeted Gene Comparison, and Anti-microbial Susceptibility Patterns: A Tale of Mistaken Identities.</title>
        <authorList>
            <person name="Fogelson S.B."/>
            <person name="Camus A.C."/>
            <person name="Lorenz W."/>
            <person name="Vasireddy R."/>
            <person name="Vasireddy S."/>
            <person name="Smith T."/>
            <person name="Brown-Elliott B.A."/>
            <person name="Wallace R.J.Jr."/>
            <person name="Hasan N.A."/>
            <person name="Reischl U."/>
            <person name="Sanchez S."/>
        </authorList>
    </citation>
    <scope>NUCLEOTIDE SEQUENCE [LARGE SCALE GENOMIC DNA]</scope>
    <source>
        <strain evidence="1 2">15515</strain>
    </source>
</reference>
<organism evidence="1 2">
    <name type="scientific">Mycobacteroides chelonae</name>
    <name type="common">Mycobacterium chelonae</name>
    <dbReference type="NCBI Taxonomy" id="1774"/>
    <lineage>
        <taxon>Bacteria</taxon>
        <taxon>Bacillati</taxon>
        <taxon>Actinomycetota</taxon>
        <taxon>Actinomycetes</taxon>
        <taxon>Mycobacteriales</taxon>
        <taxon>Mycobacteriaceae</taxon>
        <taxon>Mycobacteroides</taxon>
    </lineage>
</organism>
<dbReference type="RefSeq" id="WP_070947817.1">
    <property type="nucleotide sequence ID" value="NZ_MLIQ01000042.1"/>
</dbReference>
<sequence length="102" mass="11036">MSASIIKLTNDDMRAAATDTHALLDEYMQNQRTITGGSEELATQHMQGAAGVATHAKTAEVQTDADNHSRTAQEKALGVREFTDVTEQLQQERASAIMGFSI</sequence>
<proteinExistence type="predicted"/>
<accession>A0A1S1LHD3</accession>